<dbReference type="Proteomes" id="UP000076532">
    <property type="component" value="Unassembled WGS sequence"/>
</dbReference>
<feature type="region of interest" description="Disordered" evidence="1">
    <location>
        <begin position="218"/>
        <end position="244"/>
    </location>
</feature>
<reference evidence="2 3" key="1">
    <citation type="journal article" date="2016" name="Mol. Biol. Evol.">
        <title>Comparative Genomics of Early-Diverging Mushroom-Forming Fungi Provides Insights into the Origins of Lignocellulose Decay Capabilities.</title>
        <authorList>
            <person name="Nagy L.G."/>
            <person name="Riley R."/>
            <person name="Tritt A."/>
            <person name="Adam C."/>
            <person name="Daum C."/>
            <person name="Floudas D."/>
            <person name="Sun H."/>
            <person name="Yadav J.S."/>
            <person name="Pangilinan J."/>
            <person name="Larsson K.H."/>
            <person name="Matsuura K."/>
            <person name="Barry K."/>
            <person name="Labutti K."/>
            <person name="Kuo R."/>
            <person name="Ohm R.A."/>
            <person name="Bhattacharya S.S."/>
            <person name="Shirouzu T."/>
            <person name="Yoshinaga Y."/>
            <person name="Martin F.M."/>
            <person name="Grigoriev I.V."/>
            <person name="Hibbett D.S."/>
        </authorList>
    </citation>
    <scope>NUCLEOTIDE SEQUENCE [LARGE SCALE GENOMIC DNA]</scope>
    <source>
        <strain evidence="2 3">CBS 109695</strain>
    </source>
</reference>
<evidence type="ECO:0000256" key="1">
    <source>
        <dbReference type="SAM" id="MobiDB-lite"/>
    </source>
</evidence>
<dbReference type="EMBL" id="KV417481">
    <property type="protein sequence ID" value="KZP33970.1"/>
    <property type="molecule type" value="Genomic_DNA"/>
</dbReference>
<evidence type="ECO:0000313" key="3">
    <source>
        <dbReference type="Proteomes" id="UP000076532"/>
    </source>
</evidence>
<sequence length="244" mass="27501">MASSYMYHVLRHCSDEGAELRGSYWTVEEANAAARRDLLNEWDRDDFDMYDVTSDSDGMVDIEANIPDGQNMHVSIQKKRAPSPPKSKTSSSNKRGRAMAPDADPDVHPHALAPKHIWIIMQTDYEHHTDEQGRCHLASYTSFDSLSEANKAARNLLLEAAGIEDEEEMDVELNEVNTGSAKKPYVGYAYVLQDEVDHIQMEVHKMLLSCSKATHRCGEMVPSGSRPRKRARRRDPEGVIEISD</sequence>
<keyword evidence="3" id="KW-1185">Reference proteome</keyword>
<accession>A0A166WPK5</accession>
<protein>
    <submittedName>
        <fullName evidence="2">Uncharacterized protein</fullName>
    </submittedName>
</protein>
<dbReference type="OrthoDB" id="3250281at2759"/>
<organism evidence="2 3">
    <name type="scientific">Athelia psychrophila</name>
    <dbReference type="NCBI Taxonomy" id="1759441"/>
    <lineage>
        <taxon>Eukaryota</taxon>
        <taxon>Fungi</taxon>
        <taxon>Dikarya</taxon>
        <taxon>Basidiomycota</taxon>
        <taxon>Agaricomycotina</taxon>
        <taxon>Agaricomycetes</taxon>
        <taxon>Agaricomycetidae</taxon>
        <taxon>Atheliales</taxon>
        <taxon>Atheliaceae</taxon>
        <taxon>Athelia</taxon>
    </lineage>
</organism>
<name>A0A166WPK5_9AGAM</name>
<proteinExistence type="predicted"/>
<dbReference type="AlphaFoldDB" id="A0A166WPK5"/>
<evidence type="ECO:0000313" key="2">
    <source>
        <dbReference type="EMBL" id="KZP33970.1"/>
    </source>
</evidence>
<feature type="region of interest" description="Disordered" evidence="1">
    <location>
        <begin position="75"/>
        <end position="107"/>
    </location>
</feature>
<gene>
    <name evidence="2" type="ORF">FIBSPDRAFT_847101</name>
</gene>